<evidence type="ECO:0000256" key="1">
    <source>
        <dbReference type="SAM" id="MobiDB-lite"/>
    </source>
</evidence>
<organism evidence="2 3">
    <name type="scientific">Halosimplex carlsbadense 2-9-1</name>
    <dbReference type="NCBI Taxonomy" id="797114"/>
    <lineage>
        <taxon>Archaea</taxon>
        <taxon>Methanobacteriati</taxon>
        <taxon>Methanobacteriota</taxon>
        <taxon>Stenosarchaea group</taxon>
        <taxon>Halobacteria</taxon>
        <taxon>Halobacteriales</taxon>
        <taxon>Haloarculaceae</taxon>
        <taxon>Halosimplex</taxon>
    </lineage>
</organism>
<dbReference type="AlphaFoldDB" id="M0CPB3"/>
<dbReference type="STRING" id="797114.C475_15648"/>
<accession>M0CPB3</accession>
<dbReference type="PATRIC" id="fig|797114.5.peg.3176"/>
<keyword evidence="3" id="KW-1185">Reference proteome</keyword>
<dbReference type="SUPFAM" id="SSF48239">
    <property type="entry name" value="Terpenoid cyclases/Protein prenyltransferases"/>
    <property type="match status" value="1"/>
</dbReference>
<evidence type="ECO:0000313" key="2">
    <source>
        <dbReference type="EMBL" id="ELZ23719.1"/>
    </source>
</evidence>
<dbReference type="Gene3D" id="1.50.10.10">
    <property type="match status" value="1"/>
</dbReference>
<proteinExistence type="predicted"/>
<evidence type="ECO:0008006" key="4">
    <source>
        <dbReference type="Google" id="ProtNLM"/>
    </source>
</evidence>
<dbReference type="Proteomes" id="UP000011626">
    <property type="component" value="Unassembled WGS sequence"/>
</dbReference>
<dbReference type="GO" id="GO:0005975">
    <property type="term" value="P:carbohydrate metabolic process"/>
    <property type="evidence" value="ECO:0007669"/>
    <property type="project" value="InterPro"/>
</dbReference>
<dbReference type="EMBL" id="AOIU01000033">
    <property type="protein sequence ID" value="ELZ23719.1"/>
    <property type="molecule type" value="Genomic_DNA"/>
</dbReference>
<comment type="caution">
    <text evidence="2">The sequence shown here is derived from an EMBL/GenBank/DDBJ whole genome shotgun (WGS) entry which is preliminary data.</text>
</comment>
<dbReference type="InterPro" id="IPR012341">
    <property type="entry name" value="6hp_glycosidase-like_sf"/>
</dbReference>
<feature type="region of interest" description="Disordered" evidence="1">
    <location>
        <begin position="1"/>
        <end position="23"/>
    </location>
</feature>
<gene>
    <name evidence="2" type="ORF">C475_15648</name>
</gene>
<protein>
    <recommendedName>
        <fullName evidence="4">Antibiotic ABC transporter permease</fullName>
    </recommendedName>
</protein>
<evidence type="ECO:0000313" key="3">
    <source>
        <dbReference type="Proteomes" id="UP000011626"/>
    </source>
</evidence>
<dbReference type="eggNOG" id="arCOG02007">
    <property type="taxonomic scope" value="Archaea"/>
</dbReference>
<name>M0CPB3_9EURY</name>
<dbReference type="InterPro" id="IPR008930">
    <property type="entry name" value="Terpenoid_cyclase/PrenylTrfase"/>
</dbReference>
<sequence length="412" mass="45983">MQSQSDTHGRTAEPGESSAEGRAVARSVLEATLTYARERDYTGWDLYDGESSRILRALPVESKWLNLAVQQSVRRSPVNIRPLLLVEQRRNPMGTALFSVANLTAYDVTGDERYRAEARRLADWVVENQVDGYGGFCIGHSHPLQGLSKRTTPDVPGVVGTSWSTKALLAAGERFDGPYHEVAASAADFVFETLGYGEAPTGARINYKATDTGDHYTLNANALGARLLVDLYDAFGDATHRARAERILEYVAAQQTDRGGWMYRDPPEASHLSMDNFHNGFIVQSFLRYREVCDPEAFATTVDDAVAFYRELFTADGAPHFDESNEFPRDIHSSAQGVIVFSMLGEFDRAEAILDWARENLSDGGGRFFHEQQRFYTDRTTLMRWCQAWMAYAVGEYLRRTGAAEPSPRTTA</sequence>
<dbReference type="RefSeq" id="WP_006884798.1">
    <property type="nucleotide sequence ID" value="NZ_AOIU01000033.1"/>
</dbReference>
<reference evidence="2 3" key="1">
    <citation type="journal article" date="2014" name="PLoS Genet.">
        <title>Phylogenetically driven sequencing of extremely halophilic archaea reveals strategies for static and dynamic osmo-response.</title>
        <authorList>
            <person name="Becker E.A."/>
            <person name="Seitzer P.M."/>
            <person name="Tritt A."/>
            <person name="Larsen D."/>
            <person name="Krusor M."/>
            <person name="Yao A.I."/>
            <person name="Wu D."/>
            <person name="Madern D."/>
            <person name="Eisen J.A."/>
            <person name="Darling A.E."/>
            <person name="Facciotti M.T."/>
        </authorList>
    </citation>
    <scope>NUCLEOTIDE SEQUENCE [LARGE SCALE GENOMIC DNA]</scope>
    <source>
        <strain evidence="2 3">2-9-1</strain>
    </source>
</reference>